<gene>
    <name evidence="1" type="ORF">NUW54_g7007</name>
</gene>
<evidence type="ECO:0000313" key="1">
    <source>
        <dbReference type="EMBL" id="KAJ2998723.1"/>
    </source>
</evidence>
<organism evidence="1 2">
    <name type="scientific">Trametes sanguinea</name>
    <dbReference type="NCBI Taxonomy" id="158606"/>
    <lineage>
        <taxon>Eukaryota</taxon>
        <taxon>Fungi</taxon>
        <taxon>Dikarya</taxon>
        <taxon>Basidiomycota</taxon>
        <taxon>Agaricomycotina</taxon>
        <taxon>Agaricomycetes</taxon>
        <taxon>Polyporales</taxon>
        <taxon>Polyporaceae</taxon>
        <taxon>Trametes</taxon>
    </lineage>
</organism>
<dbReference type="EMBL" id="JANSHE010001953">
    <property type="protein sequence ID" value="KAJ2998723.1"/>
    <property type="molecule type" value="Genomic_DNA"/>
</dbReference>
<dbReference type="Proteomes" id="UP001144978">
    <property type="component" value="Unassembled WGS sequence"/>
</dbReference>
<evidence type="ECO:0000313" key="2">
    <source>
        <dbReference type="Proteomes" id="UP001144978"/>
    </source>
</evidence>
<protein>
    <submittedName>
        <fullName evidence="1">Uncharacterized protein</fullName>
    </submittedName>
</protein>
<proteinExistence type="predicted"/>
<sequence length="487" mass="54781">MSAMSILNHNIYIGPGGWLLSDAVRPAIATEPQLRSPDKFGLQSSECLSFGRPPTFSHWIFQGDEAFTNVSSPMHVVTDATLRSNRDDLESVPPVRSNDRQLQRVSPERYKSDEQGYDTELEDDALPSPSRLQPSGHQDQWWHRMEALEESQHRMAHNLEQLQNQLRDLLLGQTAASAEQNSRVRNSADFTKSTTPRGKDSSGNYVRRCVRQHARQLFGILPNGIPPPPPSKDLQGSILHNVALGRKLSKPFSYDWSSPPLTAYNLCIEEAFCADFWSSVQGGMYSLSLIPPHYQTKDGFTEVLRTYLTGRRRKCADVQKFGSDAAQERAISQRHARNSRVATTFRNRRAAATRIADHRLGALLTELMDTVGTQGISSDEEVPAPPGTGKVFATFDKPWRQKALVGIYRHLDTIHASTRNPHGNPIRVRYHTSRIRDTMVVPKHLPADCYDPLYLRSLEPSTTYCLRTRPPVGVEELYLALKTSSIE</sequence>
<name>A0ACC1PRQ7_9APHY</name>
<comment type="caution">
    <text evidence="1">The sequence shown here is derived from an EMBL/GenBank/DDBJ whole genome shotgun (WGS) entry which is preliminary data.</text>
</comment>
<keyword evidence="2" id="KW-1185">Reference proteome</keyword>
<reference evidence="1" key="1">
    <citation type="submission" date="2022-08" db="EMBL/GenBank/DDBJ databases">
        <title>Genome Sequence of Pycnoporus sanguineus.</title>
        <authorList>
            <person name="Buettner E."/>
        </authorList>
    </citation>
    <scope>NUCLEOTIDE SEQUENCE</scope>
    <source>
        <strain evidence="1">CG-C14</strain>
    </source>
</reference>
<accession>A0ACC1PRQ7</accession>